<dbReference type="GO" id="GO:0006357">
    <property type="term" value="P:regulation of transcription by RNA polymerase II"/>
    <property type="evidence" value="ECO:0007669"/>
    <property type="project" value="InterPro"/>
</dbReference>
<dbReference type="GO" id="GO:0005634">
    <property type="term" value="C:nucleus"/>
    <property type="evidence" value="ECO:0007669"/>
    <property type="project" value="UniProtKB-SubCell"/>
</dbReference>
<dbReference type="PANTHER" id="PTHR14898">
    <property type="entry name" value="ENHANCER OF POLYCOMB"/>
    <property type="match status" value="1"/>
</dbReference>
<protein>
    <recommendedName>
        <fullName evidence="7">Enhancer of polycomb homolog</fullName>
    </recommendedName>
</protein>
<evidence type="ECO:0000256" key="4">
    <source>
        <dbReference type="ARBA" id="ARBA00023015"/>
    </source>
</evidence>
<dbReference type="GO" id="GO:0006325">
    <property type="term" value="P:chromatin organization"/>
    <property type="evidence" value="ECO:0007669"/>
    <property type="project" value="UniProtKB-KW"/>
</dbReference>
<feature type="region of interest" description="Disordered" evidence="8">
    <location>
        <begin position="358"/>
        <end position="384"/>
    </location>
</feature>
<dbReference type="InterPro" id="IPR009607">
    <property type="entry name" value="Enhancer_polycomb_C"/>
</dbReference>
<organism evidence="11 12">
    <name type="scientific">Cyprinus carpio</name>
    <name type="common">Common carp</name>
    <dbReference type="NCBI Taxonomy" id="7962"/>
    <lineage>
        <taxon>Eukaryota</taxon>
        <taxon>Metazoa</taxon>
        <taxon>Chordata</taxon>
        <taxon>Craniata</taxon>
        <taxon>Vertebrata</taxon>
        <taxon>Euteleostomi</taxon>
        <taxon>Actinopterygii</taxon>
        <taxon>Neopterygii</taxon>
        <taxon>Teleostei</taxon>
        <taxon>Ostariophysi</taxon>
        <taxon>Cypriniformes</taxon>
        <taxon>Cyprinidae</taxon>
        <taxon>Cyprininae</taxon>
        <taxon>Cyprinus</taxon>
    </lineage>
</organism>
<evidence type="ECO:0000313" key="12">
    <source>
        <dbReference type="Proteomes" id="UP000694701"/>
    </source>
</evidence>
<accession>A0A8C2FSU7</accession>
<dbReference type="Pfam" id="PF06752">
    <property type="entry name" value="E_Pc_C"/>
    <property type="match status" value="1"/>
</dbReference>
<dbReference type="InterPro" id="IPR024943">
    <property type="entry name" value="Enhancer_polycomb"/>
</dbReference>
<name>A0A8C2FSU7_CYPCA</name>
<keyword evidence="4 7" id="KW-0805">Transcription regulation</keyword>
<proteinExistence type="inferred from homology"/>
<evidence type="ECO:0000259" key="10">
    <source>
        <dbReference type="Pfam" id="PF10513"/>
    </source>
</evidence>
<dbReference type="InterPro" id="IPR019542">
    <property type="entry name" value="Enhancer_polycomb-like_N"/>
</dbReference>
<comment type="similarity">
    <text evidence="2 7">Belongs to the enhancer of polycomb family.</text>
</comment>
<feature type="region of interest" description="Disordered" evidence="8">
    <location>
        <begin position="657"/>
        <end position="679"/>
    </location>
</feature>
<feature type="compositionally biased region" description="Low complexity" evidence="8">
    <location>
        <begin position="460"/>
        <end position="479"/>
    </location>
</feature>
<evidence type="ECO:0000256" key="7">
    <source>
        <dbReference type="RuleBase" id="RU361124"/>
    </source>
</evidence>
<dbReference type="GO" id="GO:0035267">
    <property type="term" value="C:NuA4 histone acetyltransferase complex"/>
    <property type="evidence" value="ECO:0007669"/>
    <property type="project" value="InterPro"/>
</dbReference>
<evidence type="ECO:0000313" key="11">
    <source>
        <dbReference type="Ensembl" id="ENSCCRP00020057862.1"/>
    </source>
</evidence>
<keyword evidence="5 7" id="KW-0804">Transcription</keyword>
<evidence type="ECO:0000256" key="5">
    <source>
        <dbReference type="ARBA" id="ARBA00023163"/>
    </source>
</evidence>
<evidence type="ECO:0000259" key="9">
    <source>
        <dbReference type="Pfam" id="PF06752"/>
    </source>
</evidence>
<feature type="region of interest" description="Disordered" evidence="8">
    <location>
        <begin position="448"/>
        <end position="479"/>
    </location>
</feature>
<feature type="domain" description="Enhancer of polycomb C-terminal" evidence="9">
    <location>
        <begin position="543"/>
        <end position="761"/>
    </location>
</feature>
<feature type="domain" description="Enhancer of polycomb-like N-terminal" evidence="10">
    <location>
        <begin position="8"/>
        <end position="148"/>
    </location>
</feature>
<comment type="subcellular location">
    <subcellularLocation>
        <location evidence="1 7">Nucleus</location>
    </subcellularLocation>
</comment>
<keyword evidence="3" id="KW-0156">Chromatin regulator</keyword>
<reference evidence="11" key="1">
    <citation type="submission" date="2025-08" db="UniProtKB">
        <authorList>
            <consortium name="Ensembl"/>
        </authorList>
    </citation>
    <scope>IDENTIFICATION</scope>
</reference>
<evidence type="ECO:0000256" key="6">
    <source>
        <dbReference type="ARBA" id="ARBA00023242"/>
    </source>
</evidence>
<dbReference type="Proteomes" id="UP000694701">
    <property type="component" value="Unplaced"/>
</dbReference>
<evidence type="ECO:0000256" key="3">
    <source>
        <dbReference type="ARBA" id="ARBA00022853"/>
    </source>
</evidence>
<dbReference type="Ensembl" id="ENSCCRT00020063779.1">
    <property type="protein sequence ID" value="ENSCCRP00020057862.1"/>
    <property type="gene ID" value="ENSCCRG00020027394.1"/>
</dbReference>
<evidence type="ECO:0000256" key="8">
    <source>
        <dbReference type="SAM" id="MobiDB-lite"/>
    </source>
</evidence>
<feature type="region of interest" description="Disordered" evidence="8">
    <location>
        <begin position="734"/>
        <end position="761"/>
    </location>
</feature>
<dbReference type="AlphaFoldDB" id="A0A8C2FSU7"/>
<sequence>MSKLSFRARALDALKPLPVFRCEDLPDLHEYASINRTVPQMPTGMEKDEESEHHLQRAISAHQVYGEKRDNMVIPVPEAKSNITYYDSLYPGDFKMPKQLIHIQPLSLDTEQPDYDLDSEDEVFVNKLKKKLEVEALQFEEMIDRLEKGSGQQLVTLQEAKLLLKEDDDLIREVFEYWSRKRKLCKNGSLIPTIKQEKRDGSSTSDPYVAFRRRTEKMQTRKNRKNDEASYEKMLKLRRDLSRAVTILEMIKKREKSKRELLHLTLEVVEKRNTMPDFGLEVMAEALAMAKPVYKIPIIPFSSSSQYRHQDHIDFKDYKTKPDKTEVVRTKRKYEKKPKILPLSASLHSGPSLFNPKDLNQYDFPSSDDEPFSQPHLDHSGDWPWSGETDGGSCDPRFRYSLTTLTIPHCCVGLARRRVGRGGRLLLDRAYSNLNGLFQSLDSESEPNFSFPASPLHPETTSQTVSSSSSSQSSSSSFSHTTYTDLRQILRNIKACRWRHFKPRTLTSQSGAGDALSRRLFSGLVRGGSTLGRTAGMRPPAVAFTAEQYQQHQEQLALMQKQQLEQIQQQANETGSSQSLVSKTLDSVSAQFAASALMTSDQLLTLKVKEDGVGGGVNGVIQASGVYKGLSISATSSASVLTSQPTPTVAPPAFLSSTSNSNTSSAHTLHNPIGNHSNNTANSTSQVLISNNLRLSVTTPSIASLNARHLPRSLSNVPPAALKLAAASNRQLPKVNTGENHEQEKQSLNSIAENTVAMEVT</sequence>
<dbReference type="Pfam" id="PF10513">
    <property type="entry name" value="EPL1"/>
    <property type="match status" value="1"/>
</dbReference>
<evidence type="ECO:0000256" key="2">
    <source>
        <dbReference type="ARBA" id="ARBA00008035"/>
    </source>
</evidence>
<evidence type="ECO:0000256" key="1">
    <source>
        <dbReference type="ARBA" id="ARBA00004123"/>
    </source>
</evidence>
<keyword evidence="6 7" id="KW-0539">Nucleus</keyword>